<dbReference type="Pfam" id="PF04452">
    <property type="entry name" value="Methyltrans_RNA"/>
    <property type="match status" value="1"/>
</dbReference>
<evidence type="ECO:0000256" key="2">
    <source>
        <dbReference type="ARBA" id="ARBA00005528"/>
    </source>
</evidence>
<keyword evidence="7 12" id="KW-0489">Methyltransferase</keyword>
<sequence length="256" mass="29326">MQRYFVPSSHFQDKLIRITGDDVHHITRVMRYNIGDKIICNSEYGKAALCQISQVTSDEIQATIETWLDENAELPINVTIAQGIPKGDKFDLVLQKGTELGAYAFIPFQAKRSIAIWDQKKAEKKQQRFEKIIKEASEQSHRNIVPHMKKPMSIEMLIEESKNYHVKLFAYEEEARVSNPNTFGNIVNRFEAGQNILVCIGPEGGFSEKEVNILKENDFLPVRLGPRILRTETAALYALASISYHFEEMRCSECQQ</sequence>
<reference evidence="15 16" key="1">
    <citation type="journal article" date="2007" name="Int. J. Syst. Evol. Microbiol.">
        <title>Oceanobacillus profundus sp. nov., isolated from a deep-sea sediment core.</title>
        <authorList>
            <person name="Kim Y.G."/>
            <person name="Choi D.H."/>
            <person name="Hyun S."/>
            <person name="Cho B.C."/>
        </authorList>
    </citation>
    <scope>NUCLEOTIDE SEQUENCE [LARGE SCALE GENOMIC DNA]</scope>
    <source>
        <strain evidence="15 16">DSM 18246</strain>
    </source>
</reference>
<dbReference type="OrthoDB" id="9815641at2"/>
<feature type="domain" description="Ribosomal RNA small subunit methyltransferase E PUA-like" evidence="14">
    <location>
        <begin position="18"/>
        <end position="65"/>
    </location>
</feature>
<dbReference type="Proteomes" id="UP000285456">
    <property type="component" value="Unassembled WGS sequence"/>
</dbReference>
<dbReference type="InterPro" id="IPR029028">
    <property type="entry name" value="Alpha/beta_knot_MTases"/>
</dbReference>
<keyword evidence="9 12" id="KW-0949">S-adenosyl-L-methionine</keyword>
<dbReference type="EMBL" id="QWEH01000004">
    <property type="protein sequence ID" value="RHW33143.1"/>
    <property type="molecule type" value="Genomic_DNA"/>
</dbReference>
<comment type="caution">
    <text evidence="15">The sequence shown here is derived from an EMBL/GenBank/DDBJ whole genome shotgun (WGS) entry which is preliminary data.</text>
</comment>
<evidence type="ECO:0000259" key="13">
    <source>
        <dbReference type="Pfam" id="PF04452"/>
    </source>
</evidence>
<evidence type="ECO:0000313" key="15">
    <source>
        <dbReference type="EMBL" id="RHW33143.1"/>
    </source>
</evidence>
<dbReference type="InterPro" id="IPR046887">
    <property type="entry name" value="RsmE_PUA-like"/>
</dbReference>
<dbReference type="SUPFAM" id="SSF75217">
    <property type="entry name" value="alpha/beta knot"/>
    <property type="match status" value="1"/>
</dbReference>
<evidence type="ECO:0000256" key="11">
    <source>
        <dbReference type="ARBA" id="ARBA00047944"/>
    </source>
</evidence>
<name>A0A417YJF6_9BACI</name>
<dbReference type="PANTHER" id="PTHR30027:SF3">
    <property type="entry name" value="16S RRNA (URACIL(1498)-N(3))-METHYLTRANSFERASE"/>
    <property type="match status" value="1"/>
</dbReference>
<organism evidence="15 16">
    <name type="scientific">Oceanobacillus profundus</name>
    <dbReference type="NCBI Taxonomy" id="372463"/>
    <lineage>
        <taxon>Bacteria</taxon>
        <taxon>Bacillati</taxon>
        <taxon>Bacillota</taxon>
        <taxon>Bacilli</taxon>
        <taxon>Bacillales</taxon>
        <taxon>Bacillaceae</taxon>
        <taxon>Oceanobacillus</taxon>
    </lineage>
</organism>
<evidence type="ECO:0000256" key="7">
    <source>
        <dbReference type="ARBA" id="ARBA00022603"/>
    </source>
</evidence>
<keyword evidence="6 12" id="KW-0698">rRNA processing</keyword>
<comment type="catalytic activity">
    <reaction evidence="11 12">
        <text>uridine(1498) in 16S rRNA + S-adenosyl-L-methionine = N(3)-methyluridine(1498) in 16S rRNA + S-adenosyl-L-homocysteine + H(+)</text>
        <dbReference type="Rhea" id="RHEA:42920"/>
        <dbReference type="Rhea" id="RHEA-COMP:10283"/>
        <dbReference type="Rhea" id="RHEA-COMP:10284"/>
        <dbReference type="ChEBI" id="CHEBI:15378"/>
        <dbReference type="ChEBI" id="CHEBI:57856"/>
        <dbReference type="ChEBI" id="CHEBI:59789"/>
        <dbReference type="ChEBI" id="CHEBI:65315"/>
        <dbReference type="ChEBI" id="CHEBI:74502"/>
        <dbReference type="EC" id="2.1.1.193"/>
    </reaction>
</comment>
<dbReference type="GO" id="GO:0005737">
    <property type="term" value="C:cytoplasm"/>
    <property type="evidence" value="ECO:0007669"/>
    <property type="project" value="UniProtKB-SubCell"/>
</dbReference>
<comment type="similarity">
    <text evidence="2 12">Belongs to the RNA methyltransferase RsmE family.</text>
</comment>
<evidence type="ECO:0000259" key="14">
    <source>
        <dbReference type="Pfam" id="PF20260"/>
    </source>
</evidence>
<keyword evidence="16" id="KW-1185">Reference proteome</keyword>
<dbReference type="EC" id="2.1.1.193" evidence="3 12"/>
<dbReference type="GO" id="GO:0070475">
    <property type="term" value="P:rRNA base methylation"/>
    <property type="evidence" value="ECO:0007669"/>
    <property type="project" value="TreeGrafter"/>
</dbReference>
<dbReference type="SUPFAM" id="SSF88697">
    <property type="entry name" value="PUA domain-like"/>
    <property type="match status" value="1"/>
</dbReference>
<dbReference type="AlphaFoldDB" id="A0A417YJF6"/>
<accession>A0A417YJF6</accession>
<comment type="subcellular location">
    <subcellularLocation>
        <location evidence="1 12">Cytoplasm</location>
    </subcellularLocation>
</comment>
<proteinExistence type="inferred from homology"/>
<keyword evidence="8 12" id="KW-0808">Transferase</keyword>
<evidence type="ECO:0000256" key="10">
    <source>
        <dbReference type="ARBA" id="ARBA00025699"/>
    </source>
</evidence>
<protein>
    <recommendedName>
        <fullName evidence="4 12">Ribosomal RNA small subunit methyltransferase E</fullName>
        <ecNumber evidence="3 12">2.1.1.193</ecNumber>
    </recommendedName>
</protein>
<dbReference type="Gene3D" id="2.40.240.20">
    <property type="entry name" value="Hypothetical PUA domain-like, domain 1"/>
    <property type="match status" value="1"/>
</dbReference>
<dbReference type="RefSeq" id="WP_118889123.1">
    <property type="nucleotide sequence ID" value="NZ_JAMAWL010000001.1"/>
</dbReference>
<evidence type="ECO:0000256" key="12">
    <source>
        <dbReference type="PIRNR" id="PIRNR015601"/>
    </source>
</evidence>
<gene>
    <name evidence="15" type="ORF">D1B32_08855</name>
</gene>
<evidence type="ECO:0000256" key="1">
    <source>
        <dbReference type="ARBA" id="ARBA00004496"/>
    </source>
</evidence>
<dbReference type="InterPro" id="IPR015947">
    <property type="entry name" value="PUA-like_sf"/>
</dbReference>
<dbReference type="InterPro" id="IPR029026">
    <property type="entry name" value="tRNA_m1G_MTases_N"/>
</dbReference>
<keyword evidence="5 12" id="KW-0963">Cytoplasm</keyword>
<dbReference type="NCBIfam" id="TIGR00046">
    <property type="entry name" value="RsmE family RNA methyltransferase"/>
    <property type="match status" value="1"/>
</dbReference>
<evidence type="ECO:0000256" key="3">
    <source>
        <dbReference type="ARBA" id="ARBA00012328"/>
    </source>
</evidence>
<dbReference type="InterPro" id="IPR006700">
    <property type="entry name" value="RsmE"/>
</dbReference>
<evidence type="ECO:0000256" key="4">
    <source>
        <dbReference type="ARBA" id="ARBA00013673"/>
    </source>
</evidence>
<evidence type="ECO:0000256" key="8">
    <source>
        <dbReference type="ARBA" id="ARBA00022679"/>
    </source>
</evidence>
<dbReference type="CDD" id="cd18084">
    <property type="entry name" value="RsmE-like"/>
    <property type="match status" value="1"/>
</dbReference>
<dbReference type="InterPro" id="IPR046886">
    <property type="entry name" value="RsmE_MTase_dom"/>
</dbReference>
<dbReference type="PIRSF" id="PIRSF015601">
    <property type="entry name" value="MTase_slr0722"/>
    <property type="match status" value="1"/>
</dbReference>
<dbReference type="Gene3D" id="3.40.1280.10">
    <property type="match status" value="1"/>
</dbReference>
<dbReference type="Pfam" id="PF20260">
    <property type="entry name" value="PUA_4"/>
    <property type="match status" value="1"/>
</dbReference>
<evidence type="ECO:0000256" key="5">
    <source>
        <dbReference type="ARBA" id="ARBA00022490"/>
    </source>
</evidence>
<comment type="function">
    <text evidence="10 12">Specifically methylates the N3 position of the uracil ring of uridine 1498 (m3U1498) in 16S rRNA. Acts on the fully assembled 30S ribosomal subunit.</text>
</comment>
<dbReference type="PANTHER" id="PTHR30027">
    <property type="entry name" value="RIBOSOMAL RNA SMALL SUBUNIT METHYLTRANSFERASE E"/>
    <property type="match status" value="1"/>
</dbReference>
<dbReference type="GO" id="GO:0070042">
    <property type="term" value="F:rRNA (uridine-N3-)-methyltransferase activity"/>
    <property type="evidence" value="ECO:0007669"/>
    <property type="project" value="TreeGrafter"/>
</dbReference>
<evidence type="ECO:0000313" key="16">
    <source>
        <dbReference type="Proteomes" id="UP000285456"/>
    </source>
</evidence>
<dbReference type="NCBIfam" id="NF008691">
    <property type="entry name" value="PRK11713.1-4"/>
    <property type="match status" value="1"/>
</dbReference>
<feature type="domain" description="Ribosomal RNA small subunit methyltransferase E methyltransferase" evidence="13">
    <location>
        <begin position="73"/>
        <end position="242"/>
    </location>
</feature>
<evidence type="ECO:0000256" key="9">
    <source>
        <dbReference type="ARBA" id="ARBA00022691"/>
    </source>
</evidence>
<evidence type="ECO:0000256" key="6">
    <source>
        <dbReference type="ARBA" id="ARBA00022552"/>
    </source>
</evidence>